<proteinExistence type="predicted"/>
<feature type="compositionally biased region" description="Polar residues" evidence="1">
    <location>
        <begin position="32"/>
        <end position="44"/>
    </location>
</feature>
<evidence type="ECO:0000313" key="2">
    <source>
        <dbReference type="EMBL" id="KAF9664228.1"/>
    </source>
</evidence>
<dbReference type="Proteomes" id="UP000657918">
    <property type="component" value="Unassembled WGS sequence"/>
</dbReference>
<accession>A0A835J653</accession>
<comment type="caution">
    <text evidence="2">The sequence shown here is derived from an EMBL/GenBank/DDBJ whole genome shotgun (WGS) entry which is preliminary data.</text>
</comment>
<protein>
    <submittedName>
        <fullName evidence="2">Uncharacterized protein</fullName>
    </submittedName>
</protein>
<keyword evidence="3" id="KW-1185">Reference proteome</keyword>
<reference evidence="2 3" key="1">
    <citation type="submission" date="2020-10" db="EMBL/GenBank/DDBJ databases">
        <title>Plant Genome Project.</title>
        <authorList>
            <person name="Zhang R.-G."/>
        </authorList>
    </citation>
    <scope>NUCLEOTIDE SEQUENCE [LARGE SCALE GENOMIC DNA]</scope>
    <source>
        <strain evidence="2">FAFU-HL-1</strain>
        <tissue evidence="2">Leaf</tissue>
    </source>
</reference>
<feature type="compositionally biased region" description="Low complexity" evidence="1">
    <location>
        <begin position="46"/>
        <end position="60"/>
    </location>
</feature>
<feature type="region of interest" description="Disordered" evidence="1">
    <location>
        <begin position="32"/>
        <end position="83"/>
    </location>
</feature>
<organism evidence="2 3">
    <name type="scientific">Salix dunnii</name>
    <dbReference type="NCBI Taxonomy" id="1413687"/>
    <lineage>
        <taxon>Eukaryota</taxon>
        <taxon>Viridiplantae</taxon>
        <taxon>Streptophyta</taxon>
        <taxon>Embryophyta</taxon>
        <taxon>Tracheophyta</taxon>
        <taxon>Spermatophyta</taxon>
        <taxon>Magnoliopsida</taxon>
        <taxon>eudicotyledons</taxon>
        <taxon>Gunneridae</taxon>
        <taxon>Pentapetalae</taxon>
        <taxon>rosids</taxon>
        <taxon>fabids</taxon>
        <taxon>Malpighiales</taxon>
        <taxon>Salicaceae</taxon>
        <taxon>Saliceae</taxon>
        <taxon>Salix</taxon>
    </lineage>
</organism>
<name>A0A835J653_9ROSI</name>
<evidence type="ECO:0000256" key="1">
    <source>
        <dbReference type="SAM" id="MobiDB-lite"/>
    </source>
</evidence>
<evidence type="ECO:0000313" key="3">
    <source>
        <dbReference type="Proteomes" id="UP000657918"/>
    </source>
</evidence>
<sequence length="83" mass="9013">MDIAQCIKQFFLSITTFLKVVWGRVLPSHSSNGSPAFDLESQSVEAPAQLQSQAPQSHSAMETELQSPPPAQQTPPLPSIHSK</sequence>
<dbReference type="EMBL" id="JADGMS010000017">
    <property type="protein sequence ID" value="KAF9664228.1"/>
    <property type="molecule type" value="Genomic_DNA"/>
</dbReference>
<feature type="compositionally biased region" description="Pro residues" evidence="1">
    <location>
        <begin position="67"/>
        <end position="83"/>
    </location>
</feature>
<dbReference type="AlphaFoldDB" id="A0A835J653"/>
<gene>
    <name evidence="2" type="ORF">SADUNF_Sadunf17G0134300</name>
</gene>